<dbReference type="SMART" id="SM00899">
    <property type="entry name" value="FeoA"/>
    <property type="match status" value="1"/>
</dbReference>
<name>A0A1D8TTI4_9CYAN</name>
<dbReference type="GO" id="GO:0046914">
    <property type="term" value="F:transition metal ion binding"/>
    <property type="evidence" value="ECO:0007669"/>
    <property type="project" value="InterPro"/>
</dbReference>
<accession>A0A1D8TTI4</accession>
<dbReference type="Pfam" id="PF04023">
    <property type="entry name" value="FeoA"/>
    <property type="match status" value="1"/>
</dbReference>
<dbReference type="Proteomes" id="UP000177870">
    <property type="component" value="Chromosome"/>
</dbReference>
<dbReference type="STRING" id="1458985.BJP34_16985"/>
<reference evidence="4" key="1">
    <citation type="submission" date="2016-10" db="EMBL/GenBank/DDBJ databases">
        <title>Comparative genomics uncovers the prolific and rare metabolic potential of the cyanobacterial genus Moorea.</title>
        <authorList>
            <person name="Leao T."/>
            <person name="Castelao G."/>
            <person name="Korobeynikov A."/>
            <person name="Monroe E.A."/>
            <person name="Podell S."/>
            <person name="Glukhov E."/>
            <person name="Allen E."/>
            <person name="Gerwick W.H."/>
            <person name="Gerwick L."/>
        </authorList>
    </citation>
    <scope>NUCLEOTIDE SEQUENCE [LARGE SCALE GENOMIC DNA]</scope>
    <source>
        <strain evidence="4">PAL-8-15-08-1</strain>
    </source>
</reference>
<dbReference type="PANTHER" id="PTHR43151">
    <property type="entry name" value="FEOA FAMILY PROTEIN"/>
    <property type="match status" value="1"/>
</dbReference>
<protein>
    <submittedName>
        <fullName evidence="3">Iron ABC transporter</fullName>
    </submittedName>
</protein>
<dbReference type="InterPro" id="IPR008988">
    <property type="entry name" value="Transcriptional_repressor_C"/>
</dbReference>
<dbReference type="OrthoDB" id="7916291at2"/>
<dbReference type="AlphaFoldDB" id="A0A1D8TTI4"/>
<gene>
    <name evidence="3" type="ORF">BJP34_16985</name>
</gene>
<dbReference type="KEGG" id="mpro:BJP34_16985"/>
<evidence type="ECO:0000259" key="2">
    <source>
        <dbReference type="SMART" id="SM00899"/>
    </source>
</evidence>
<organism evidence="3 4">
    <name type="scientific">Moorena producens PAL-8-15-08-1</name>
    <dbReference type="NCBI Taxonomy" id="1458985"/>
    <lineage>
        <taxon>Bacteria</taxon>
        <taxon>Bacillati</taxon>
        <taxon>Cyanobacteriota</taxon>
        <taxon>Cyanophyceae</taxon>
        <taxon>Coleofasciculales</taxon>
        <taxon>Coleofasciculaceae</taxon>
        <taxon>Moorena</taxon>
    </lineage>
</organism>
<dbReference type="EMBL" id="CP017599">
    <property type="protein sequence ID" value="AOX00914.1"/>
    <property type="molecule type" value="Genomic_DNA"/>
</dbReference>
<dbReference type="InterPro" id="IPR007167">
    <property type="entry name" value="Fe-transptr_FeoA-like"/>
</dbReference>
<dbReference type="RefSeq" id="WP_070393365.1">
    <property type="nucleotide sequence ID" value="NZ_CP017599.1"/>
</dbReference>
<sequence length="80" mass="8753">MTLAELKPGKLAIIEKVQIGLQVEGLANRLEAIGIIPNRQVQVLRSAWFGGPLHIRVGSTTEVAIRRQEASMIVVNPVKE</sequence>
<proteinExistence type="predicted"/>
<dbReference type="InterPro" id="IPR038157">
    <property type="entry name" value="FeoA_core_dom"/>
</dbReference>
<dbReference type="SUPFAM" id="SSF50037">
    <property type="entry name" value="C-terminal domain of transcriptional repressors"/>
    <property type="match status" value="1"/>
</dbReference>
<evidence type="ECO:0000256" key="1">
    <source>
        <dbReference type="ARBA" id="ARBA00023004"/>
    </source>
</evidence>
<evidence type="ECO:0000313" key="4">
    <source>
        <dbReference type="Proteomes" id="UP000177870"/>
    </source>
</evidence>
<dbReference type="InterPro" id="IPR053184">
    <property type="entry name" value="FeoA-like"/>
</dbReference>
<feature type="domain" description="Ferrous iron transporter FeoA-like" evidence="2">
    <location>
        <begin position="1"/>
        <end position="77"/>
    </location>
</feature>
<evidence type="ECO:0000313" key="3">
    <source>
        <dbReference type="EMBL" id="AOX00914.1"/>
    </source>
</evidence>
<keyword evidence="1" id="KW-0408">Iron</keyword>
<dbReference type="PANTHER" id="PTHR43151:SF1">
    <property type="entry name" value="SSR2333 PROTEIN"/>
    <property type="match status" value="1"/>
</dbReference>
<dbReference type="Gene3D" id="2.30.30.90">
    <property type="match status" value="1"/>
</dbReference>